<proteinExistence type="predicted"/>
<dbReference type="AlphaFoldDB" id="A0A5C6C5B6"/>
<feature type="domain" description="Endonuclease/exonuclease/phosphatase" evidence="2">
    <location>
        <begin position="49"/>
        <end position="302"/>
    </location>
</feature>
<dbReference type="InterPro" id="IPR036691">
    <property type="entry name" value="Endo/exonu/phosph_ase_sf"/>
</dbReference>
<comment type="caution">
    <text evidence="3">The sequence shown here is derived from an EMBL/GenBank/DDBJ whole genome shotgun (WGS) entry which is preliminary data.</text>
</comment>
<feature type="chain" id="PRO_5022763958" evidence="1">
    <location>
        <begin position="44"/>
        <end position="313"/>
    </location>
</feature>
<dbReference type="RefSeq" id="WP_146406146.1">
    <property type="nucleotide sequence ID" value="NZ_SJPU01000001.1"/>
</dbReference>
<keyword evidence="4" id="KW-1185">Reference proteome</keyword>
<dbReference type="InterPro" id="IPR050410">
    <property type="entry name" value="CCR4/nocturin_mRNA_transcr"/>
</dbReference>
<keyword evidence="1" id="KW-0732">Signal</keyword>
<keyword evidence="3" id="KW-0255">Endonuclease</keyword>
<accession>A0A5C6C5B6</accession>
<dbReference type="InterPro" id="IPR005135">
    <property type="entry name" value="Endo/exonuclease/phosphatase"/>
</dbReference>
<dbReference type="Proteomes" id="UP000319908">
    <property type="component" value="Unassembled WGS sequence"/>
</dbReference>
<dbReference type="Pfam" id="PF03372">
    <property type="entry name" value="Exo_endo_phos"/>
    <property type="match status" value="1"/>
</dbReference>
<evidence type="ECO:0000313" key="3">
    <source>
        <dbReference type="EMBL" id="TWU19292.1"/>
    </source>
</evidence>
<dbReference type="PANTHER" id="PTHR12121:SF36">
    <property type="entry name" value="ENDONUCLEASE_EXONUCLEASE_PHOSPHATASE DOMAIN-CONTAINING PROTEIN"/>
    <property type="match status" value="1"/>
</dbReference>
<name>A0A5C6C5B6_9BACT</name>
<protein>
    <submittedName>
        <fullName evidence="3">Endonuclease/Exonuclease/phosphatase family protein</fullName>
    </submittedName>
</protein>
<evidence type="ECO:0000313" key="4">
    <source>
        <dbReference type="Proteomes" id="UP000319908"/>
    </source>
</evidence>
<feature type="signal peptide" evidence="1">
    <location>
        <begin position="1"/>
        <end position="43"/>
    </location>
</feature>
<dbReference type="SUPFAM" id="SSF56219">
    <property type="entry name" value="DNase I-like"/>
    <property type="match status" value="1"/>
</dbReference>
<dbReference type="CDD" id="cd09083">
    <property type="entry name" value="EEP-1"/>
    <property type="match status" value="1"/>
</dbReference>
<keyword evidence="3" id="KW-0378">Hydrolase</keyword>
<dbReference type="PROSITE" id="PS51257">
    <property type="entry name" value="PROKAR_LIPOPROTEIN"/>
    <property type="match status" value="1"/>
</dbReference>
<dbReference type="EMBL" id="SJPU01000001">
    <property type="protein sequence ID" value="TWU19292.1"/>
    <property type="molecule type" value="Genomic_DNA"/>
</dbReference>
<sequence>MKLSAITPYSLRNARPFRNVWARRHLVLAGLLISCLTSAAAVADDVKVMSFNIRYGSAKDGENHWEKRKTLVAETIKAFSPDLLGTQETLGFQKQFLDAHLPAYTSIGVGRDDGGQAGEMTAIFFRTERFERLEEGHFWLSETSEVVGSKSWDSSLPRICSWIKLRDRQNDGQPILFVNTHFDHRGVEARKESAKLLRVKIDELGQGFACIVTGDFNASPESEPHRILFAGPTDSPAGSILLTDTFAKTHPDAANRGATFSGFRPNVLKGTRIDWIGVSKQWQIEAAEIDRTDYDGQTPSDHYPITATLKWVE</sequence>
<dbReference type="Gene3D" id="3.60.10.10">
    <property type="entry name" value="Endonuclease/exonuclease/phosphatase"/>
    <property type="match status" value="1"/>
</dbReference>
<keyword evidence="3" id="KW-0540">Nuclease</keyword>
<dbReference type="OrthoDB" id="9793162at2"/>
<reference evidence="3 4" key="1">
    <citation type="journal article" date="2020" name="Antonie Van Leeuwenhoek">
        <title>Rhodopirellula heiligendammensis sp. nov., Rhodopirellula pilleata sp. nov., and Rhodopirellula solitaria sp. nov. isolated from natural or artificial marine surfaces in Northern Germany and California, USA, and emended description of the genus Rhodopirellula.</title>
        <authorList>
            <person name="Kallscheuer N."/>
            <person name="Wiegand S."/>
            <person name="Jogler M."/>
            <person name="Boedeker C."/>
            <person name="Peeters S.H."/>
            <person name="Rast P."/>
            <person name="Heuer A."/>
            <person name="Jetten M.S.M."/>
            <person name="Rohde M."/>
            <person name="Jogler C."/>
        </authorList>
    </citation>
    <scope>NUCLEOTIDE SEQUENCE [LARGE SCALE GENOMIC DNA]</scope>
    <source>
        <strain evidence="3 4">Poly21</strain>
    </source>
</reference>
<evidence type="ECO:0000259" key="2">
    <source>
        <dbReference type="Pfam" id="PF03372"/>
    </source>
</evidence>
<dbReference type="GO" id="GO:0000175">
    <property type="term" value="F:3'-5'-RNA exonuclease activity"/>
    <property type="evidence" value="ECO:0007669"/>
    <property type="project" value="TreeGrafter"/>
</dbReference>
<dbReference type="PANTHER" id="PTHR12121">
    <property type="entry name" value="CARBON CATABOLITE REPRESSOR PROTEIN 4"/>
    <property type="match status" value="1"/>
</dbReference>
<dbReference type="GO" id="GO:0004519">
    <property type="term" value="F:endonuclease activity"/>
    <property type="evidence" value="ECO:0007669"/>
    <property type="project" value="UniProtKB-KW"/>
</dbReference>
<gene>
    <name evidence="3" type="ORF">Poly21_14640</name>
</gene>
<evidence type="ECO:0000256" key="1">
    <source>
        <dbReference type="SAM" id="SignalP"/>
    </source>
</evidence>
<organism evidence="3 4">
    <name type="scientific">Allorhodopirellula heiligendammensis</name>
    <dbReference type="NCBI Taxonomy" id="2714739"/>
    <lineage>
        <taxon>Bacteria</taxon>
        <taxon>Pseudomonadati</taxon>
        <taxon>Planctomycetota</taxon>
        <taxon>Planctomycetia</taxon>
        <taxon>Pirellulales</taxon>
        <taxon>Pirellulaceae</taxon>
        <taxon>Allorhodopirellula</taxon>
    </lineage>
</organism>